<keyword evidence="2" id="KW-1185">Reference proteome</keyword>
<sequence length="57" mass="6998">MMKRKRFKRKIFDNWDRMTVEDVRRNIGGAMREEGVANLFIEYVKQGRKYGKYGFYN</sequence>
<reference evidence="2" key="1">
    <citation type="submission" date="2017-03" db="EMBL/GenBank/DDBJ databases">
        <title>Phytopthora megakarya and P. palmivora, two closely related causual agents of cacao black pod achieved similar genome size and gene model numbers by different mechanisms.</title>
        <authorList>
            <person name="Ali S."/>
            <person name="Shao J."/>
            <person name="Larry D.J."/>
            <person name="Kronmiller B."/>
            <person name="Shen D."/>
            <person name="Strem M.D."/>
            <person name="Melnick R.L."/>
            <person name="Guiltinan M.J."/>
            <person name="Tyler B.M."/>
            <person name="Meinhardt L.W."/>
            <person name="Bailey B.A."/>
        </authorList>
    </citation>
    <scope>NUCLEOTIDE SEQUENCE [LARGE SCALE GENOMIC DNA]</scope>
    <source>
        <strain evidence="2">zdho120</strain>
    </source>
</reference>
<organism evidence="1 2">
    <name type="scientific">Phytophthora megakarya</name>
    <dbReference type="NCBI Taxonomy" id="4795"/>
    <lineage>
        <taxon>Eukaryota</taxon>
        <taxon>Sar</taxon>
        <taxon>Stramenopiles</taxon>
        <taxon>Oomycota</taxon>
        <taxon>Peronosporomycetes</taxon>
        <taxon>Peronosporales</taxon>
        <taxon>Peronosporaceae</taxon>
        <taxon>Phytophthora</taxon>
    </lineage>
</organism>
<evidence type="ECO:0000313" key="1">
    <source>
        <dbReference type="EMBL" id="OWZ01548.1"/>
    </source>
</evidence>
<evidence type="ECO:0000313" key="2">
    <source>
        <dbReference type="Proteomes" id="UP000198211"/>
    </source>
</evidence>
<proteinExistence type="predicted"/>
<protein>
    <submittedName>
        <fullName evidence="1">Uncharacterized protein</fullName>
    </submittedName>
</protein>
<comment type="caution">
    <text evidence="1">The sequence shown here is derived from an EMBL/GenBank/DDBJ whole genome shotgun (WGS) entry which is preliminary data.</text>
</comment>
<dbReference type="AlphaFoldDB" id="A0A225V9J7"/>
<gene>
    <name evidence="1" type="ORF">PHMEG_00027036</name>
</gene>
<dbReference type="Proteomes" id="UP000198211">
    <property type="component" value="Unassembled WGS sequence"/>
</dbReference>
<name>A0A225V9J7_9STRA</name>
<dbReference type="EMBL" id="NBNE01006768">
    <property type="protein sequence ID" value="OWZ01548.1"/>
    <property type="molecule type" value="Genomic_DNA"/>
</dbReference>
<accession>A0A225V9J7</accession>